<dbReference type="InterPro" id="IPR036885">
    <property type="entry name" value="SWIB_MDM2_dom_sf"/>
</dbReference>
<proteinExistence type="predicted"/>
<dbReference type="Pfam" id="PF08766">
    <property type="entry name" value="DEK_C"/>
    <property type="match status" value="1"/>
</dbReference>
<name>A0A3N2PRF2_SODAK</name>
<gene>
    <name evidence="4" type="ORF">SODALDRAFT_187636</name>
</gene>
<evidence type="ECO:0000259" key="2">
    <source>
        <dbReference type="PROSITE" id="PS51925"/>
    </source>
</evidence>
<evidence type="ECO:0000256" key="1">
    <source>
        <dbReference type="SAM" id="MobiDB-lite"/>
    </source>
</evidence>
<keyword evidence="5" id="KW-1185">Reference proteome</keyword>
<feature type="region of interest" description="Disordered" evidence="1">
    <location>
        <begin position="66"/>
        <end position="209"/>
    </location>
</feature>
<dbReference type="Gene3D" id="1.10.245.10">
    <property type="entry name" value="SWIB/MDM2 domain"/>
    <property type="match status" value="1"/>
</dbReference>
<feature type="compositionally biased region" description="Low complexity" evidence="1">
    <location>
        <begin position="66"/>
        <end position="85"/>
    </location>
</feature>
<feature type="compositionally biased region" description="Low complexity" evidence="1">
    <location>
        <begin position="144"/>
        <end position="153"/>
    </location>
</feature>
<dbReference type="AlphaFoldDB" id="A0A3N2PRF2"/>
<dbReference type="InterPro" id="IPR019835">
    <property type="entry name" value="SWIB_domain"/>
</dbReference>
<feature type="compositionally biased region" description="Basic residues" evidence="1">
    <location>
        <begin position="168"/>
        <end position="182"/>
    </location>
</feature>
<dbReference type="GeneID" id="39575586"/>
<evidence type="ECO:0000313" key="4">
    <source>
        <dbReference type="EMBL" id="ROT37077.1"/>
    </source>
</evidence>
<sequence>MSRPLTKDEEVRYTAIIDSILATADLNTVTRKKIRAGLEMALGGKDLSDQKDAIKRLIEERFDRLASGAADEADATAVKAEASATNGHSGDGEGEEEEETKVHAGDEEEEDAEGSSEEADVAASSMPARKKQKRSESEEDADARLAAELQAQENKLARTRMTRGGSVGKKRKAPRKKSGKKARHDDSDGGGGEGSEESAPKRKAGGGFQKPFTLSFPLAQLVGEPQLSRPQVVKKLWEHIKANELQDPSDKRQIRCDEMMHAVFKQSRVDMFQMNKMIGSHLYPVDEEQ</sequence>
<dbReference type="Gene3D" id="1.10.10.60">
    <property type="entry name" value="Homeodomain-like"/>
    <property type="match status" value="1"/>
</dbReference>
<protein>
    <submittedName>
        <fullName evidence="4">SWIB-domain-containing protein</fullName>
    </submittedName>
</protein>
<feature type="compositionally biased region" description="Acidic residues" evidence="1">
    <location>
        <begin position="106"/>
        <end position="120"/>
    </location>
</feature>
<dbReference type="PANTHER" id="PTHR13844">
    <property type="entry name" value="SWI/SNF-RELATED MATRIX-ASSOCIATED ACTIN-DEPENDENT REGULATOR OF CHROMATIN SUBFAMILY D"/>
    <property type="match status" value="1"/>
</dbReference>
<dbReference type="SMART" id="SM00151">
    <property type="entry name" value="SWIB"/>
    <property type="match status" value="1"/>
</dbReference>
<feature type="domain" description="DEK-C" evidence="3">
    <location>
        <begin position="7"/>
        <end position="63"/>
    </location>
</feature>
<evidence type="ECO:0000313" key="5">
    <source>
        <dbReference type="Proteomes" id="UP000272025"/>
    </source>
</evidence>
<accession>A0A3N2PRF2</accession>
<dbReference type="RefSeq" id="XP_028464883.1">
    <property type="nucleotide sequence ID" value="XM_028607108.1"/>
</dbReference>
<dbReference type="Proteomes" id="UP000272025">
    <property type="component" value="Unassembled WGS sequence"/>
</dbReference>
<feature type="domain" description="DM2" evidence="2">
    <location>
        <begin position="207"/>
        <end position="284"/>
    </location>
</feature>
<evidence type="ECO:0000259" key="3">
    <source>
        <dbReference type="PROSITE" id="PS51998"/>
    </source>
</evidence>
<dbReference type="OrthoDB" id="10251073at2759"/>
<dbReference type="STRING" id="1314773.A0A3N2PRF2"/>
<dbReference type="InterPro" id="IPR003121">
    <property type="entry name" value="SWIB_MDM2_domain"/>
</dbReference>
<organism evidence="4 5">
    <name type="scientific">Sodiomyces alkalinus (strain CBS 110278 / VKM F-3762 / F11)</name>
    <name type="common">Alkaliphilic filamentous fungus</name>
    <dbReference type="NCBI Taxonomy" id="1314773"/>
    <lineage>
        <taxon>Eukaryota</taxon>
        <taxon>Fungi</taxon>
        <taxon>Dikarya</taxon>
        <taxon>Ascomycota</taxon>
        <taxon>Pezizomycotina</taxon>
        <taxon>Sordariomycetes</taxon>
        <taxon>Hypocreomycetidae</taxon>
        <taxon>Glomerellales</taxon>
        <taxon>Plectosphaerellaceae</taxon>
        <taxon>Sodiomyces</taxon>
    </lineage>
</organism>
<dbReference type="EMBL" id="ML119057">
    <property type="protein sequence ID" value="ROT37077.1"/>
    <property type="molecule type" value="Genomic_DNA"/>
</dbReference>
<dbReference type="SUPFAM" id="SSF47592">
    <property type="entry name" value="SWIB/MDM2 domain"/>
    <property type="match status" value="1"/>
</dbReference>
<dbReference type="CDD" id="cd10567">
    <property type="entry name" value="SWIB-MDM2_like"/>
    <property type="match status" value="1"/>
</dbReference>
<dbReference type="PROSITE" id="PS51998">
    <property type="entry name" value="DEK_C"/>
    <property type="match status" value="1"/>
</dbReference>
<dbReference type="Pfam" id="PF02201">
    <property type="entry name" value="SWIB"/>
    <property type="match status" value="1"/>
</dbReference>
<dbReference type="PROSITE" id="PS51925">
    <property type="entry name" value="SWIB_MDM2"/>
    <property type="match status" value="1"/>
</dbReference>
<reference evidence="4 5" key="1">
    <citation type="journal article" date="2018" name="Mol. Ecol.">
        <title>The obligate alkalophilic soda-lake fungus Sodiomyces alkalinus has shifted to a protein diet.</title>
        <authorList>
            <person name="Grum-Grzhimaylo A.A."/>
            <person name="Falkoski D.L."/>
            <person name="van den Heuvel J."/>
            <person name="Valero-Jimenez C.A."/>
            <person name="Min B."/>
            <person name="Choi I.G."/>
            <person name="Lipzen A."/>
            <person name="Daum C.G."/>
            <person name="Aanen D.K."/>
            <person name="Tsang A."/>
            <person name="Henrissat B."/>
            <person name="Bilanenko E.N."/>
            <person name="de Vries R.P."/>
            <person name="van Kan J.A.L."/>
            <person name="Grigoriev I.V."/>
            <person name="Debets A.J.M."/>
        </authorList>
    </citation>
    <scope>NUCLEOTIDE SEQUENCE [LARGE SCALE GENOMIC DNA]</scope>
    <source>
        <strain evidence="4 5">F11</strain>
    </source>
</reference>
<dbReference type="InterPro" id="IPR014876">
    <property type="entry name" value="DEK_C"/>
</dbReference>
<dbReference type="SUPFAM" id="SSF109715">
    <property type="entry name" value="DEK C-terminal domain"/>
    <property type="match status" value="1"/>
</dbReference>